<keyword evidence="3" id="KW-0812">Transmembrane</keyword>
<feature type="compositionally biased region" description="Gly residues" evidence="2">
    <location>
        <begin position="224"/>
        <end position="236"/>
    </location>
</feature>
<evidence type="ECO:0000313" key="4">
    <source>
        <dbReference type="Ensembl" id="ENSOMEP00000000255.1"/>
    </source>
</evidence>
<evidence type="ECO:0000256" key="3">
    <source>
        <dbReference type="SAM" id="Phobius"/>
    </source>
</evidence>
<dbReference type="Ensembl" id="ENSOMET00000016145.1">
    <property type="protein sequence ID" value="ENSOMEP00000000255.1"/>
    <property type="gene ID" value="ENSOMEG00000001151.1"/>
</dbReference>
<dbReference type="STRING" id="30732.ENSOMEP00000000255"/>
<keyword evidence="3" id="KW-0472">Membrane</keyword>
<proteinExistence type="predicted"/>
<reference evidence="4" key="2">
    <citation type="submission" date="2025-09" db="UniProtKB">
        <authorList>
            <consortium name="Ensembl"/>
        </authorList>
    </citation>
    <scope>IDENTIFICATION</scope>
</reference>
<sequence length="334" mass="36325">HLRRPNSAYSIHSIIIVANPIHVFFLYIFVNVFCFSDKKSAASQPKKKSSSRRHKIHTSDSKLANGGSHLTNGNHSHAAPNSEDSAGQAPLNGLHVDPRSNNLTSDSDSEVYCDSVDQFGHDESPEHQHSLDELDDEELQDDPPQPVRCGGEEGQGGGNVSQTPRLHVDRAGGSGRRGRGKASPTPSFHQERKGSSSNELICCCFLGTRSPGHAGGPLMPTHSGGDGDGGRRGGAGTPSESLNEQIVVALARLQEDMQNVLERLHTLEALTASQARSAALSPTFPSPAVNRRSSKPSWWPFDISPASVAFALIWPFVVQWLIRLYLQRKRRRIN</sequence>
<keyword evidence="5" id="KW-1185">Reference proteome</keyword>
<reference evidence="4" key="1">
    <citation type="submission" date="2025-08" db="UniProtKB">
        <authorList>
            <consortium name="Ensembl"/>
        </authorList>
    </citation>
    <scope>IDENTIFICATION</scope>
</reference>
<evidence type="ECO:0000256" key="2">
    <source>
        <dbReference type="SAM" id="MobiDB-lite"/>
    </source>
</evidence>
<name>A0A3B3B3W9_ORYME</name>
<dbReference type="Proteomes" id="UP000261560">
    <property type="component" value="Unplaced"/>
</dbReference>
<accession>A0A3B3B3W9</accession>
<dbReference type="GeneTree" id="ENSGT00940000156350"/>
<evidence type="ECO:0000313" key="5">
    <source>
        <dbReference type="Proteomes" id="UP000261560"/>
    </source>
</evidence>
<feature type="region of interest" description="Disordered" evidence="2">
    <location>
        <begin position="214"/>
        <end position="239"/>
    </location>
</feature>
<feature type="transmembrane region" description="Helical" evidence="3">
    <location>
        <begin position="298"/>
        <end position="322"/>
    </location>
</feature>
<feature type="coiled-coil region" evidence="1">
    <location>
        <begin position="243"/>
        <end position="270"/>
    </location>
</feature>
<protein>
    <submittedName>
        <fullName evidence="4">Acyl-CoA binding domain containing 5a</fullName>
    </submittedName>
</protein>
<evidence type="ECO:0000256" key="1">
    <source>
        <dbReference type="SAM" id="Coils"/>
    </source>
</evidence>
<organism evidence="4 5">
    <name type="scientific">Oryzias melastigma</name>
    <name type="common">Marine medaka</name>
    <dbReference type="NCBI Taxonomy" id="30732"/>
    <lineage>
        <taxon>Eukaryota</taxon>
        <taxon>Metazoa</taxon>
        <taxon>Chordata</taxon>
        <taxon>Craniata</taxon>
        <taxon>Vertebrata</taxon>
        <taxon>Euteleostomi</taxon>
        <taxon>Actinopterygii</taxon>
        <taxon>Neopterygii</taxon>
        <taxon>Teleostei</taxon>
        <taxon>Neoteleostei</taxon>
        <taxon>Acanthomorphata</taxon>
        <taxon>Ovalentaria</taxon>
        <taxon>Atherinomorphae</taxon>
        <taxon>Beloniformes</taxon>
        <taxon>Adrianichthyidae</taxon>
        <taxon>Oryziinae</taxon>
        <taxon>Oryzias</taxon>
    </lineage>
</organism>
<feature type="transmembrane region" description="Helical" evidence="3">
    <location>
        <begin position="7"/>
        <end position="30"/>
    </location>
</feature>
<feature type="compositionally biased region" description="Basic residues" evidence="2">
    <location>
        <begin position="45"/>
        <end position="56"/>
    </location>
</feature>
<keyword evidence="1" id="KW-0175">Coiled coil</keyword>
<keyword evidence="3" id="KW-1133">Transmembrane helix</keyword>
<feature type="region of interest" description="Disordered" evidence="2">
    <location>
        <begin position="43"/>
        <end position="194"/>
    </location>
</feature>
<dbReference type="PaxDb" id="30732-ENSOMEP00000000255"/>
<dbReference type="AlphaFoldDB" id="A0A3B3B3W9"/>
<feature type="compositionally biased region" description="Basic and acidic residues" evidence="2">
    <location>
        <begin position="119"/>
        <end position="132"/>
    </location>
</feature>